<evidence type="ECO:0000313" key="11">
    <source>
        <dbReference type="EMBL" id="RBP64479.1"/>
    </source>
</evidence>
<accession>A0A366I9L6</accession>
<evidence type="ECO:0000256" key="10">
    <source>
        <dbReference type="RuleBase" id="RU361207"/>
    </source>
</evidence>
<evidence type="ECO:0000256" key="1">
    <source>
        <dbReference type="ARBA" id="ARBA00000439"/>
    </source>
</evidence>
<dbReference type="InterPro" id="IPR017853">
    <property type="entry name" value="GH"/>
</dbReference>
<keyword evidence="12" id="KW-1185">Reference proteome</keyword>
<dbReference type="NCBIfam" id="TIGR00217">
    <property type="entry name" value="malQ"/>
    <property type="match status" value="1"/>
</dbReference>
<dbReference type="Pfam" id="PF02446">
    <property type="entry name" value="Glyco_hydro_77"/>
    <property type="match status" value="1"/>
</dbReference>
<dbReference type="SUPFAM" id="SSF51445">
    <property type="entry name" value="(Trans)glycosidases"/>
    <property type="match status" value="1"/>
</dbReference>
<comment type="catalytic activity">
    <reaction evidence="1 10">
        <text>Transfers a segment of a (1-&gt;4)-alpha-D-glucan to a new position in an acceptor, which may be glucose or a (1-&gt;4)-alpha-D-glucan.</text>
        <dbReference type="EC" id="2.4.1.25"/>
    </reaction>
</comment>
<dbReference type="OrthoDB" id="9811841at2"/>
<dbReference type="NCBIfam" id="NF011080">
    <property type="entry name" value="PRK14508.1-3"/>
    <property type="match status" value="1"/>
</dbReference>
<dbReference type="InterPro" id="IPR003385">
    <property type="entry name" value="Glyco_hydro_77"/>
</dbReference>
<protein>
    <recommendedName>
        <fullName evidence="4 10">4-alpha-glucanotransferase</fullName>
        <ecNumber evidence="3 10">2.4.1.25</ecNumber>
    </recommendedName>
    <alternativeName>
        <fullName evidence="8 10">Amylomaltase</fullName>
    </alternativeName>
    <alternativeName>
        <fullName evidence="9 10">Disproportionating enzyme</fullName>
    </alternativeName>
</protein>
<evidence type="ECO:0000256" key="5">
    <source>
        <dbReference type="ARBA" id="ARBA00022676"/>
    </source>
</evidence>
<comment type="similarity">
    <text evidence="2 10">Belongs to the disproportionating enzyme family.</text>
</comment>
<dbReference type="Gene3D" id="3.20.20.80">
    <property type="entry name" value="Glycosidases"/>
    <property type="match status" value="1"/>
</dbReference>
<organism evidence="11 12">
    <name type="scientific">Alkalibaculum bacchi</name>
    <dbReference type="NCBI Taxonomy" id="645887"/>
    <lineage>
        <taxon>Bacteria</taxon>
        <taxon>Bacillati</taxon>
        <taxon>Bacillota</taxon>
        <taxon>Clostridia</taxon>
        <taxon>Eubacteriales</taxon>
        <taxon>Eubacteriaceae</taxon>
        <taxon>Alkalibaculum</taxon>
    </lineage>
</organism>
<dbReference type="PANTHER" id="PTHR32438:SF5">
    <property type="entry name" value="4-ALPHA-GLUCANOTRANSFERASE DPE1, CHLOROPLASTIC_AMYLOPLASTIC"/>
    <property type="match status" value="1"/>
</dbReference>
<keyword evidence="5 10" id="KW-0328">Glycosyltransferase</keyword>
<keyword evidence="7 10" id="KW-0119">Carbohydrate metabolism</keyword>
<keyword evidence="6 10" id="KW-0808">Transferase</keyword>
<evidence type="ECO:0000256" key="6">
    <source>
        <dbReference type="ARBA" id="ARBA00022679"/>
    </source>
</evidence>
<evidence type="ECO:0000313" key="12">
    <source>
        <dbReference type="Proteomes" id="UP000253490"/>
    </source>
</evidence>
<proteinExistence type="inferred from homology"/>
<gene>
    <name evidence="11" type="ORF">DES36_108102</name>
</gene>
<dbReference type="GO" id="GO:0005975">
    <property type="term" value="P:carbohydrate metabolic process"/>
    <property type="evidence" value="ECO:0007669"/>
    <property type="project" value="InterPro"/>
</dbReference>
<dbReference type="RefSeq" id="WP_113920628.1">
    <property type="nucleotide sequence ID" value="NZ_QNRX01000008.1"/>
</dbReference>
<dbReference type="AlphaFoldDB" id="A0A366I9L6"/>
<evidence type="ECO:0000256" key="3">
    <source>
        <dbReference type="ARBA" id="ARBA00012560"/>
    </source>
</evidence>
<dbReference type="EMBL" id="QNRX01000008">
    <property type="protein sequence ID" value="RBP64479.1"/>
    <property type="molecule type" value="Genomic_DNA"/>
</dbReference>
<dbReference type="GO" id="GO:0004134">
    <property type="term" value="F:4-alpha-glucanotransferase activity"/>
    <property type="evidence" value="ECO:0007669"/>
    <property type="project" value="UniProtKB-EC"/>
</dbReference>
<name>A0A366I9L6_9FIRM</name>
<sequence>MRERSSGILLHISSLPGEYGIGDFGRTAYDFVDFLSKAKQKYWQVLPFGITGYGNCPYSSFSAFAGNPYFIDLDELIRAHYLSNEDVNSSNLSKEGPVDYYYLHQAKMNLLRQAYMNGKEDLQEALSSFYKEQSSWLRHFALYMSLKDKHQNEPWQNWESNYKVLYSDVLKNFEKNNKVEIEFWIFIQYHFFKQWFALKKYANEHGIKIIGDLPIYVAGDSADVWANPELFCLDKDLLPITVSGCPPDAFSTTGQFWGNPIYNWNVMEQDGYSWWVERIKQCFTLYDTVRIDHFRGFEAYWEVKYGSKDAAHGRWVKGPGIKFFNQIKDTLGELDIIAEDLGVYSEELKKLLQDTGYPGMKVLQFAFNSDKDNHHLPHNFNRHCIAYTGTHDNFPVKGWYNQAPHEEKKYALKYLHQCGDEEVHWSIIRNAWSSTAYLAIAQMQDFLGLDENARMNTPSTIGDNWTWRMKKEDLSQELADKIADLTLLYGR</sequence>
<evidence type="ECO:0000256" key="7">
    <source>
        <dbReference type="ARBA" id="ARBA00023277"/>
    </source>
</evidence>
<evidence type="ECO:0000256" key="4">
    <source>
        <dbReference type="ARBA" id="ARBA00020295"/>
    </source>
</evidence>
<reference evidence="11 12" key="1">
    <citation type="submission" date="2018-06" db="EMBL/GenBank/DDBJ databases">
        <title>Genomic Encyclopedia of Type Strains, Phase IV (KMG-IV): sequencing the most valuable type-strain genomes for metagenomic binning, comparative biology and taxonomic classification.</title>
        <authorList>
            <person name="Goeker M."/>
        </authorList>
    </citation>
    <scope>NUCLEOTIDE SEQUENCE [LARGE SCALE GENOMIC DNA]</scope>
    <source>
        <strain evidence="11 12">DSM 22112</strain>
    </source>
</reference>
<dbReference type="PANTHER" id="PTHR32438">
    <property type="entry name" value="4-ALPHA-GLUCANOTRANSFERASE DPE1, CHLOROPLASTIC/AMYLOPLASTIC"/>
    <property type="match status" value="1"/>
</dbReference>
<evidence type="ECO:0000256" key="9">
    <source>
        <dbReference type="ARBA" id="ARBA00031501"/>
    </source>
</evidence>
<dbReference type="Proteomes" id="UP000253490">
    <property type="component" value="Unassembled WGS sequence"/>
</dbReference>
<evidence type="ECO:0000256" key="2">
    <source>
        <dbReference type="ARBA" id="ARBA00005684"/>
    </source>
</evidence>
<dbReference type="EC" id="2.4.1.25" evidence="3 10"/>
<comment type="caution">
    <text evidence="11">The sequence shown here is derived from an EMBL/GenBank/DDBJ whole genome shotgun (WGS) entry which is preliminary data.</text>
</comment>
<evidence type="ECO:0000256" key="8">
    <source>
        <dbReference type="ARBA" id="ARBA00031423"/>
    </source>
</evidence>